<feature type="compositionally biased region" description="Acidic residues" evidence="1">
    <location>
        <begin position="107"/>
        <end position="121"/>
    </location>
</feature>
<dbReference type="Proteomes" id="UP001498398">
    <property type="component" value="Unassembled WGS sequence"/>
</dbReference>
<evidence type="ECO:0000313" key="3">
    <source>
        <dbReference type="Proteomes" id="UP001498398"/>
    </source>
</evidence>
<name>A0ABR1IR71_9AGAR</name>
<dbReference type="InterPro" id="IPR041078">
    <property type="entry name" value="Plavaka"/>
</dbReference>
<protein>
    <recommendedName>
        <fullName evidence="4">C2H2-type domain-containing protein</fullName>
    </recommendedName>
</protein>
<organism evidence="2 3">
    <name type="scientific">Marasmiellus scandens</name>
    <dbReference type="NCBI Taxonomy" id="2682957"/>
    <lineage>
        <taxon>Eukaryota</taxon>
        <taxon>Fungi</taxon>
        <taxon>Dikarya</taxon>
        <taxon>Basidiomycota</taxon>
        <taxon>Agaricomycotina</taxon>
        <taxon>Agaricomycetes</taxon>
        <taxon>Agaricomycetidae</taxon>
        <taxon>Agaricales</taxon>
        <taxon>Marasmiineae</taxon>
        <taxon>Omphalotaceae</taxon>
        <taxon>Marasmiellus</taxon>
    </lineage>
</organism>
<gene>
    <name evidence="2" type="ORF">VKT23_017743</name>
</gene>
<evidence type="ECO:0008006" key="4">
    <source>
        <dbReference type="Google" id="ProtNLM"/>
    </source>
</evidence>
<evidence type="ECO:0000313" key="2">
    <source>
        <dbReference type="EMBL" id="KAK7439037.1"/>
    </source>
</evidence>
<proteinExistence type="predicted"/>
<sequence length="774" mass="87868">MSTVCPGCQKSFSAGAGFTQHLRKTQNEACRTYAAKLELEKPDFDPRTMDNLLRGFGAQRSTEFMLIDGIGDYFGDYSALDDNDIAVDGGTMYMTDPNVPPSFNDESANDTSDDNNSDDGYETGGEYYWEAEPEADDSEYWIRAGSPGFDVELPNEPLVLPTIAPPPQSNPAREPEHDSYAQHFGHSPNIWAPFTSEIDWRVAKWAKLRGPSSTALTELLAIDGVPQKLGLSYGSAGELNKIIDNDLPGRPQFHRHEVIVQGEAFDIYFRDIMQCVKALYRDAEFAPYLKFAPERHFEDESCTEQLYHDMHTGSWWWSTQETLESNAGPGRTIAPLIISSDKTQVTLFRNKSAYPVYMTLGNIPKEIRRKPSKRAYVLLGYLPASRLEHVKSVTSRRRCVANLFHTCMRHITKPLREPGAFGIIMTSGNGVDRLVHPIFAVYIADYPEQILVTCGISGFCPRCTIPRQRIGENTEPHPLRNLSSILEALQKIDAGASVFVHACKDAGMKPVFEPFWADLPYSNVFVSITPDLLHQLYQGVLKHMKLWIIQVYGAHEIDARCRRLPPNHNIRIFMKGIATLSHVTGQEHDQISHFLLGLIADTPLPGGRSNTRVLRCLRGLLDFLFLSRYPVHSDSTLALMTDALQRFHDNKSVFIELGVRSNFHIPKIHFMNHYVETVKQLGSLDNFNTEYTERLHIDLAKNAYRATNHKDEYPQMTKWLERKEKVTRHDAYISQIQKGHQRTLMSHWIPLVLIRIAYSKCRSILLSIHSKSQR</sequence>
<evidence type="ECO:0000256" key="1">
    <source>
        <dbReference type="SAM" id="MobiDB-lite"/>
    </source>
</evidence>
<keyword evidence="3" id="KW-1185">Reference proteome</keyword>
<dbReference type="Pfam" id="PF18759">
    <property type="entry name" value="Plavaka"/>
    <property type="match status" value="1"/>
</dbReference>
<reference evidence="2 3" key="1">
    <citation type="submission" date="2024-01" db="EMBL/GenBank/DDBJ databases">
        <title>A draft genome for the cacao thread blight pathogen Marasmiellus scandens.</title>
        <authorList>
            <person name="Baruah I.K."/>
            <person name="Leung J."/>
            <person name="Bukari Y."/>
            <person name="Amoako-Attah I."/>
            <person name="Meinhardt L.W."/>
            <person name="Bailey B.A."/>
            <person name="Cohen S.P."/>
        </authorList>
    </citation>
    <scope>NUCLEOTIDE SEQUENCE [LARGE SCALE GENOMIC DNA]</scope>
    <source>
        <strain evidence="2 3">GH-19</strain>
    </source>
</reference>
<comment type="caution">
    <text evidence="2">The sequence shown here is derived from an EMBL/GenBank/DDBJ whole genome shotgun (WGS) entry which is preliminary data.</text>
</comment>
<feature type="region of interest" description="Disordered" evidence="1">
    <location>
        <begin position="91"/>
        <end position="125"/>
    </location>
</feature>
<dbReference type="EMBL" id="JBANRG010000075">
    <property type="protein sequence ID" value="KAK7439037.1"/>
    <property type="molecule type" value="Genomic_DNA"/>
</dbReference>
<accession>A0ABR1IR71</accession>